<evidence type="ECO:0000256" key="5">
    <source>
        <dbReference type="ARBA" id="ARBA00022801"/>
    </source>
</evidence>
<comment type="subcellular location">
    <subcellularLocation>
        <location evidence="8">Periplasm</location>
    </subcellularLocation>
</comment>
<dbReference type="Pfam" id="PF14559">
    <property type="entry name" value="TPR_19"/>
    <property type="match status" value="1"/>
</dbReference>
<organism evidence="12 13">
    <name type="scientific">Marinobacter confluentis</name>
    <dbReference type="NCBI Taxonomy" id="1697557"/>
    <lineage>
        <taxon>Bacteria</taxon>
        <taxon>Pseudomonadati</taxon>
        <taxon>Pseudomonadota</taxon>
        <taxon>Gammaproteobacteria</taxon>
        <taxon>Pseudomonadales</taxon>
        <taxon>Marinobacteraceae</taxon>
        <taxon>Marinobacter</taxon>
    </lineage>
</organism>
<comment type="function">
    <text evidence="8">Functions as both a chaperone and a metalloprotease. Maintains the integrity of the outer membrane by promoting either the assembly or the elimination of outer membrane proteins, depending on their folding state.</text>
</comment>
<keyword evidence="2 8" id="KW-0479">Metal-binding</keyword>
<feature type="active site" evidence="8">
    <location>
        <position position="142"/>
    </location>
</feature>
<comment type="caution">
    <text evidence="12">The sequence shown here is derived from an EMBL/GenBank/DDBJ whole genome shotgun (WGS) entry which is preliminary data.</text>
</comment>
<accession>A0A4Z1C787</accession>
<keyword evidence="4 8" id="KW-0574">Periplasm</keyword>
<keyword evidence="3 8" id="KW-0732">Signal</keyword>
<keyword evidence="13" id="KW-1185">Reference proteome</keyword>
<feature type="coiled-coil region" evidence="10">
    <location>
        <begin position="437"/>
        <end position="464"/>
    </location>
</feature>
<feature type="binding site" evidence="8">
    <location>
        <position position="141"/>
    </location>
    <ligand>
        <name>Zn(2+)</name>
        <dbReference type="ChEBI" id="CHEBI:29105"/>
        <note>catalytic</note>
    </ligand>
</feature>
<dbReference type="CDD" id="cd07324">
    <property type="entry name" value="M48C_Oma1-like"/>
    <property type="match status" value="1"/>
</dbReference>
<dbReference type="InterPro" id="IPR019734">
    <property type="entry name" value="TPR_rpt"/>
</dbReference>
<gene>
    <name evidence="12" type="ORF">E5Q11_02780</name>
</gene>
<dbReference type="GO" id="GO:0051603">
    <property type="term" value="P:proteolysis involved in protein catabolic process"/>
    <property type="evidence" value="ECO:0007669"/>
    <property type="project" value="TreeGrafter"/>
</dbReference>
<dbReference type="SUPFAM" id="SSF48452">
    <property type="entry name" value="TPR-like"/>
    <property type="match status" value="1"/>
</dbReference>
<evidence type="ECO:0000256" key="8">
    <source>
        <dbReference type="HAMAP-Rule" id="MF_00997"/>
    </source>
</evidence>
<dbReference type="InterPro" id="IPR001915">
    <property type="entry name" value="Peptidase_M48"/>
</dbReference>
<name>A0A4Z1C787_9GAMM</name>
<keyword evidence="5 8" id="KW-0378">Hydrolase</keyword>
<evidence type="ECO:0000256" key="9">
    <source>
        <dbReference type="PROSITE-ProRule" id="PRU00339"/>
    </source>
</evidence>
<evidence type="ECO:0000256" key="2">
    <source>
        <dbReference type="ARBA" id="ARBA00022723"/>
    </source>
</evidence>
<keyword evidence="9" id="KW-0802">TPR repeat</keyword>
<evidence type="ECO:0000256" key="7">
    <source>
        <dbReference type="ARBA" id="ARBA00023049"/>
    </source>
</evidence>
<dbReference type="PROSITE" id="PS50005">
    <property type="entry name" value="TPR"/>
    <property type="match status" value="1"/>
</dbReference>
<feature type="binding site" evidence="8">
    <location>
        <position position="207"/>
    </location>
    <ligand>
        <name>Zn(2+)</name>
        <dbReference type="ChEBI" id="CHEBI:29105"/>
        <note>catalytic</note>
    </ligand>
</feature>
<protein>
    <recommendedName>
        <fullName evidence="8">Putative beta-barrel assembly-enhancing protease</fullName>
        <ecNumber evidence="8">3.4.-.-</ecNumber>
    </recommendedName>
</protein>
<dbReference type="GO" id="GO:0042597">
    <property type="term" value="C:periplasmic space"/>
    <property type="evidence" value="ECO:0007669"/>
    <property type="project" value="UniProtKB-SubCell"/>
</dbReference>
<feature type="signal peptide" evidence="8">
    <location>
        <begin position="1"/>
        <end position="31"/>
    </location>
</feature>
<dbReference type="GO" id="GO:0004222">
    <property type="term" value="F:metalloendopeptidase activity"/>
    <property type="evidence" value="ECO:0007669"/>
    <property type="project" value="InterPro"/>
</dbReference>
<dbReference type="Gene3D" id="1.25.40.10">
    <property type="entry name" value="Tetratricopeptide repeat domain"/>
    <property type="match status" value="1"/>
</dbReference>
<dbReference type="GO" id="GO:0016020">
    <property type="term" value="C:membrane"/>
    <property type="evidence" value="ECO:0007669"/>
    <property type="project" value="InterPro"/>
</dbReference>
<reference evidence="12 13" key="1">
    <citation type="submission" date="2019-04" db="EMBL/GenBank/DDBJ databases">
        <authorList>
            <person name="Park S."/>
            <person name="Yoon J.-H."/>
        </authorList>
    </citation>
    <scope>NUCLEOTIDE SEQUENCE [LARGE SCALE GENOMIC DNA]</scope>
    <source>
        <strain evidence="12 13">HJM-18</strain>
    </source>
</reference>
<dbReference type="AlphaFoldDB" id="A0A4Z1C787"/>
<feature type="chain" id="PRO_5021522447" description="Putative beta-barrel assembly-enhancing protease" evidence="8">
    <location>
        <begin position="32"/>
        <end position="492"/>
    </location>
</feature>
<dbReference type="Gene3D" id="3.30.2010.10">
    <property type="entry name" value="Metalloproteases ('zincins'), catalytic domain"/>
    <property type="match status" value="1"/>
</dbReference>
<dbReference type="Pfam" id="PF01435">
    <property type="entry name" value="Peptidase_M48"/>
    <property type="match status" value="1"/>
</dbReference>
<evidence type="ECO:0000259" key="11">
    <source>
        <dbReference type="Pfam" id="PF01435"/>
    </source>
</evidence>
<comment type="cofactor">
    <cofactor evidence="8">
        <name>Zn(2+)</name>
        <dbReference type="ChEBI" id="CHEBI:29105"/>
    </cofactor>
    <text evidence="8">Binds 1 zinc ion per subunit.</text>
</comment>
<dbReference type="InterPro" id="IPR011990">
    <property type="entry name" value="TPR-like_helical_dom_sf"/>
</dbReference>
<feature type="binding site" evidence="8">
    <location>
        <position position="145"/>
    </location>
    <ligand>
        <name>Zn(2+)</name>
        <dbReference type="ChEBI" id="CHEBI:29105"/>
        <note>catalytic</note>
    </ligand>
</feature>
<dbReference type="EMBL" id="SRPF01000001">
    <property type="protein sequence ID" value="TGN41480.1"/>
    <property type="molecule type" value="Genomic_DNA"/>
</dbReference>
<dbReference type="HAMAP" id="MF_00997">
    <property type="entry name" value="Protease_BepA"/>
    <property type="match status" value="1"/>
</dbReference>
<dbReference type="OrthoDB" id="9810445at2"/>
<evidence type="ECO:0000256" key="10">
    <source>
        <dbReference type="SAM" id="Coils"/>
    </source>
</evidence>
<proteinExistence type="inferred from homology"/>
<feature type="domain" description="Peptidase M48" evidence="11">
    <location>
        <begin position="79"/>
        <end position="266"/>
    </location>
</feature>
<dbReference type="PANTHER" id="PTHR22726">
    <property type="entry name" value="METALLOENDOPEPTIDASE OMA1"/>
    <property type="match status" value="1"/>
</dbReference>
<dbReference type="InterPro" id="IPR051156">
    <property type="entry name" value="Mito/Outer_Membr_Metalloprot"/>
</dbReference>
<comment type="similarity">
    <text evidence="8">Belongs to the peptidase M48 family. BepA subfamily.</text>
</comment>
<keyword evidence="7 8" id="KW-0482">Metalloprotease</keyword>
<sequence precursor="true">MTNRQRKGNLKRRLTGLGLTFLLLISPFALAQSGSAPLPTIGGVGGGLISEQQESDIGRQVMMSIRRSASQVEDPLVYDYLNAVIYRLVPAAPLHSRNLTLVLIDSPAINAFAVPGNIVGVNGGLFLNAESEQQFASVLAHELAHLSQRHFARRMEQQEMSAPLTIAGMVAGIILSAVTQSDIGIAAIAGTQAMAVQNMLAYSRSHEQEADRVGMEILAESGMDPRGMPEMFEIMMRQNRLQGNRVPEYLSTHPLTQSRVSDTRNRAEQYPEGEYADSTEYHLVRSRLQVRYARSAEVAVETFRSNLEQATPEYKGALRYGLAVAMLANDNPAEAETELRQLLENNPGRITYMVTLAEALMDQENFDEARQLMQSALERNPGNYPITDTLARIEIESGNAERAVDHLNRLTREFPNREYLWLELAEAEGMARNIVGVHRARAEYNILIGDLEGAERQLRQAQEKLPAGTPARQVVTERLSEVSSALASQRRG</sequence>
<keyword evidence="6 8" id="KW-0862">Zinc</keyword>
<evidence type="ECO:0000313" key="13">
    <source>
        <dbReference type="Proteomes" id="UP000298325"/>
    </source>
</evidence>
<evidence type="ECO:0000256" key="1">
    <source>
        <dbReference type="ARBA" id="ARBA00022670"/>
    </source>
</evidence>
<keyword evidence="10" id="KW-0175">Coiled coil</keyword>
<evidence type="ECO:0000313" key="12">
    <source>
        <dbReference type="EMBL" id="TGN41480.1"/>
    </source>
</evidence>
<feature type="active site" description="Proton donor" evidence="8">
    <location>
        <position position="211"/>
    </location>
</feature>
<dbReference type="Proteomes" id="UP000298325">
    <property type="component" value="Unassembled WGS sequence"/>
</dbReference>
<feature type="repeat" description="TPR" evidence="9">
    <location>
        <begin position="350"/>
        <end position="383"/>
    </location>
</feature>
<dbReference type="PANTHER" id="PTHR22726:SF1">
    <property type="entry name" value="METALLOENDOPEPTIDASE OMA1, MITOCHONDRIAL"/>
    <property type="match status" value="1"/>
</dbReference>
<keyword evidence="1 8" id="KW-0645">Protease</keyword>
<dbReference type="GO" id="GO:0008270">
    <property type="term" value="F:zinc ion binding"/>
    <property type="evidence" value="ECO:0007669"/>
    <property type="project" value="UniProtKB-UniRule"/>
</dbReference>
<dbReference type="EC" id="3.4.-.-" evidence="8"/>
<evidence type="ECO:0000256" key="3">
    <source>
        <dbReference type="ARBA" id="ARBA00022729"/>
    </source>
</evidence>
<dbReference type="InterPro" id="IPR030873">
    <property type="entry name" value="Protease_BepA"/>
</dbReference>
<dbReference type="RefSeq" id="WP_135801864.1">
    <property type="nucleotide sequence ID" value="NZ_SRPF01000001.1"/>
</dbReference>
<evidence type="ECO:0000256" key="6">
    <source>
        <dbReference type="ARBA" id="ARBA00022833"/>
    </source>
</evidence>
<evidence type="ECO:0000256" key="4">
    <source>
        <dbReference type="ARBA" id="ARBA00022764"/>
    </source>
</evidence>